<dbReference type="InterPro" id="IPR014922">
    <property type="entry name" value="YdhG-like"/>
</dbReference>
<evidence type="ECO:0000313" key="2">
    <source>
        <dbReference type="EMBL" id="BAC12646.1"/>
    </source>
</evidence>
<dbReference type="PhylomeDB" id="Q8ESE9"/>
<dbReference type="Proteomes" id="UP000000822">
    <property type="component" value="Chromosome"/>
</dbReference>
<organism evidence="2 3">
    <name type="scientific">Oceanobacillus iheyensis (strain DSM 14371 / CIP 107618 / JCM 11309 / KCTC 3954 / HTE831)</name>
    <dbReference type="NCBI Taxonomy" id="221109"/>
    <lineage>
        <taxon>Bacteria</taxon>
        <taxon>Bacillati</taxon>
        <taxon>Bacillota</taxon>
        <taxon>Bacilli</taxon>
        <taxon>Bacillales</taxon>
        <taxon>Bacillaceae</taxon>
        <taxon>Oceanobacillus</taxon>
    </lineage>
</organism>
<feature type="domain" description="YdhG-like" evidence="1">
    <location>
        <begin position="25"/>
        <end position="129"/>
    </location>
</feature>
<dbReference type="Pfam" id="PF08818">
    <property type="entry name" value="DUF1801"/>
    <property type="match status" value="1"/>
</dbReference>
<accession>Q8ESE9</accession>
<protein>
    <recommendedName>
        <fullName evidence="1">YdhG-like domain-containing protein</fullName>
    </recommendedName>
</protein>
<name>Q8ESE9_OCEIH</name>
<dbReference type="HOGENOM" id="CLU_130420_0_0_9"/>
<reference evidence="2 3" key="2">
    <citation type="journal article" date="2002" name="Nucleic Acids Res.">
        <title>Genome sequence of Oceanobacillus iheyensis isolated from the Iheya Ridge and its unexpected adaptive capabilities to extreme environments.</title>
        <authorList>
            <person name="Takami H."/>
            <person name="Takaki Y."/>
            <person name="Uchiyama I."/>
        </authorList>
    </citation>
    <scope>NUCLEOTIDE SEQUENCE [LARGE SCALE GENOMIC DNA]</scope>
    <source>
        <strain evidence="3">DSM 14371 / CIP 107618 / JCM 11309 / KCTC 3954 / HTE831</strain>
    </source>
</reference>
<dbReference type="EMBL" id="BA000028">
    <property type="protein sequence ID" value="BAC12646.1"/>
    <property type="molecule type" value="Genomic_DNA"/>
</dbReference>
<evidence type="ECO:0000313" key="3">
    <source>
        <dbReference type="Proteomes" id="UP000000822"/>
    </source>
</evidence>
<dbReference type="OrthoDB" id="5951444at2"/>
<dbReference type="AlphaFoldDB" id="Q8ESE9"/>
<proteinExistence type="predicted"/>
<sequence length="142" mass="16248">MYELKTKETENSVIQFIESIDHVQKKEDAYQLLDIFTESTEYPAKMWGTSIIGFGKYKYKYASGHSGESLMVGYSPRKSKISLYLSTEVSQDNELLTDLGKYTTGKSCVYINKLSDINLDTLRHLIKKSLNHIQSTYPDNAK</sequence>
<evidence type="ECO:0000259" key="1">
    <source>
        <dbReference type="Pfam" id="PF08818"/>
    </source>
</evidence>
<dbReference type="KEGG" id="oih:OB0690"/>
<reference evidence="2 3" key="1">
    <citation type="journal article" date="2001" name="FEMS Microbiol. Lett.">
        <title>Oceanobacillus iheyensis gen. nov., sp. nov., a deep-sea extremely halotolerant and alkaliphilic species isolated from a depth of 1050 m on the Iheya Ridge.</title>
        <authorList>
            <person name="Lu J."/>
            <person name="Nogi Y."/>
            <person name="Takami H."/>
        </authorList>
    </citation>
    <scope>NUCLEOTIDE SEQUENCE [LARGE SCALE GENOMIC DNA]</scope>
    <source>
        <strain evidence="3">DSM 14371 / CIP 107618 / JCM 11309 / KCTC 3954 / HTE831</strain>
    </source>
</reference>
<keyword evidence="3" id="KW-1185">Reference proteome</keyword>
<dbReference type="RefSeq" id="WP_011065098.1">
    <property type="nucleotide sequence ID" value="NC_004193.1"/>
</dbReference>
<gene>
    <name evidence="2" type="ordered locus">OB0690</name>
</gene>
<dbReference type="eggNOG" id="ENOG5032S5R">
    <property type="taxonomic scope" value="Bacteria"/>
</dbReference>